<evidence type="ECO:0000256" key="2">
    <source>
        <dbReference type="SAM" id="Phobius"/>
    </source>
</evidence>
<dbReference type="AlphaFoldDB" id="A0A516H0D9"/>
<protein>
    <submittedName>
        <fullName evidence="3">Uncharacterized protein</fullName>
    </submittedName>
</protein>
<keyword evidence="2" id="KW-0812">Transmembrane</keyword>
<evidence type="ECO:0000313" key="3">
    <source>
        <dbReference type="EMBL" id="QDO97233.1"/>
    </source>
</evidence>
<feature type="transmembrane region" description="Helical" evidence="2">
    <location>
        <begin position="104"/>
        <end position="123"/>
    </location>
</feature>
<feature type="transmembrane region" description="Helical" evidence="2">
    <location>
        <begin position="69"/>
        <end position="89"/>
    </location>
</feature>
<accession>A0A516H0D9</accession>
<dbReference type="Pfam" id="PF09490">
    <property type="entry name" value="CbtA"/>
    <property type="match status" value="1"/>
</dbReference>
<feature type="region of interest" description="Disordered" evidence="1">
    <location>
        <begin position="206"/>
        <end position="244"/>
    </location>
</feature>
<sequence>MPFRLLVAAFAAALLATLGLMFARVATTPAGLLDPREGDFLLLHHLALGLFGGFALQVFLLYRPLTGLYRALAWGMAGFLALTLMPWLVLPETVPGQMTARHPLRWLIVVACTAGGFWLLWSPGMGEKSRRNRRLAGLGLILLPLLAGAAGGDNPGLPDPGAGVLGDAAADAAPEFAVLRGLGLNLLFWLLLGLFSVLTARRIVQRPQGGMGGGTGGGSGDGDGRENRPGKGPENGPGIGPGMP</sequence>
<name>A0A516H0D9_9PROT</name>
<gene>
    <name evidence="3" type="ORF">FNB15_08105</name>
</gene>
<dbReference type="OrthoDB" id="9813640at2"/>
<keyword evidence="2" id="KW-0472">Membrane</keyword>
<organism evidence="3 4">
    <name type="scientific">Ferrovibrio terrae</name>
    <dbReference type="NCBI Taxonomy" id="2594003"/>
    <lineage>
        <taxon>Bacteria</taxon>
        <taxon>Pseudomonadati</taxon>
        <taxon>Pseudomonadota</taxon>
        <taxon>Alphaproteobacteria</taxon>
        <taxon>Rhodospirillales</taxon>
        <taxon>Rhodospirillaceae</taxon>
        <taxon>Ferrovibrio</taxon>
    </lineage>
</organism>
<feature type="compositionally biased region" description="Gly residues" evidence="1">
    <location>
        <begin position="209"/>
        <end position="221"/>
    </location>
</feature>
<feature type="compositionally biased region" description="Basic and acidic residues" evidence="1">
    <location>
        <begin position="222"/>
        <end position="231"/>
    </location>
</feature>
<dbReference type="RefSeq" id="WP_144068214.1">
    <property type="nucleotide sequence ID" value="NZ_CP041636.1"/>
</dbReference>
<dbReference type="EMBL" id="CP041636">
    <property type="protein sequence ID" value="QDO97233.1"/>
    <property type="molecule type" value="Genomic_DNA"/>
</dbReference>
<keyword evidence="2" id="KW-1133">Transmembrane helix</keyword>
<feature type="transmembrane region" description="Helical" evidence="2">
    <location>
        <begin position="41"/>
        <end position="62"/>
    </location>
</feature>
<proteinExistence type="predicted"/>
<feature type="transmembrane region" description="Helical" evidence="2">
    <location>
        <begin position="186"/>
        <end position="204"/>
    </location>
</feature>
<keyword evidence="4" id="KW-1185">Reference proteome</keyword>
<feature type="compositionally biased region" description="Gly residues" evidence="1">
    <location>
        <begin position="233"/>
        <end position="244"/>
    </location>
</feature>
<dbReference type="InterPro" id="IPR012666">
    <property type="entry name" value="CbtA_put"/>
</dbReference>
<reference evidence="3 4" key="1">
    <citation type="submission" date="2019-07" db="EMBL/GenBank/DDBJ databases">
        <title>Genome sequencing for Ferrovibrio sp. K5.</title>
        <authorList>
            <person name="Park S.-J."/>
        </authorList>
    </citation>
    <scope>NUCLEOTIDE SEQUENCE [LARGE SCALE GENOMIC DNA]</scope>
    <source>
        <strain evidence="3 4">K5</strain>
    </source>
</reference>
<dbReference type="KEGG" id="fer:FNB15_08105"/>
<dbReference type="Proteomes" id="UP000317496">
    <property type="component" value="Chromosome"/>
</dbReference>
<evidence type="ECO:0000256" key="1">
    <source>
        <dbReference type="SAM" id="MobiDB-lite"/>
    </source>
</evidence>
<evidence type="ECO:0000313" key="4">
    <source>
        <dbReference type="Proteomes" id="UP000317496"/>
    </source>
</evidence>
<feature type="transmembrane region" description="Helical" evidence="2">
    <location>
        <begin position="135"/>
        <end position="152"/>
    </location>
</feature>